<feature type="domain" description="IFT140 second beta-propeller" evidence="6">
    <location>
        <begin position="2"/>
        <end position="43"/>
    </location>
</feature>
<dbReference type="SUPFAM" id="SSF48452">
    <property type="entry name" value="TPR-like"/>
    <property type="match status" value="1"/>
</dbReference>
<sequence length="196" mass="22731">MKNVIVSFFVSQDQDRMIIQEYFFLGSHHTALIGLEVPYFYFAVREAMLNFSFYLAQGEIDAAFKSMKLVRSAAIWQNMAKMCVSTRRLDVGLMCLGKMGNAFGAMMVREIQKREPNITVQTGELALQLGMTEEAERIFIECARWDLVARLHQTLGHWEEAVQIAEKRNRVRLRNTHYAYAQELRKQDRIEDAIAQ</sequence>
<evidence type="ECO:0000256" key="3">
    <source>
        <dbReference type="ARBA" id="ARBA00022737"/>
    </source>
</evidence>
<dbReference type="GO" id="GO:0005930">
    <property type="term" value="C:axoneme"/>
    <property type="evidence" value="ECO:0007669"/>
    <property type="project" value="TreeGrafter"/>
</dbReference>
<dbReference type="Gene3D" id="1.25.40.470">
    <property type="match status" value="1"/>
</dbReference>
<protein>
    <submittedName>
        <fullName evidence="8">Uncharacterized protein</fullName>
    </submittedName>
</protein>
<dbReference type="Pfam" id="PF23385">
    <property type="entry name" value="Beta-prop_IFT140_2nd"/>
    <property type="match status" value="1"/>
</dbReference>
<proteinExistence type="predicted"/>
<dbReference type="GO" id="GO:0035721">
    <property type="term" value="P:intraciliary retrograde transport"/>
    <property type="evidence" value="ECO:0007669"/>
    <property type="project" value="TreeGrafter"/>
</dbReference>
<evidence type="ECO:0000256" key="2">
    <source>
        <dbReference type="ARBA" id="ARBA00022574"/>
    </source>
</evidence>
<keyword evidence="9" id="KW-1185">Reference proteome</keyword>
<keyword evidence="5" id="KW-0966">Cell projection</keyword>
<evidence type="ECO:0000259" key="6">
    <source>
        <dbReference type="Pfam" id="PF23385"/>
    </source>
</evidence>
<evidence type="ECO:0000259" key="7">
    <source>
        <dbReference type="Pfam" id="PF24762"/>
    </source>
</evidence>
<accession>A0A3P7NZB9</accession>
<dbReference type="OrthoDB" id="10258787at2759"/>
<dbReference type="EMBL" id="UYRU01056761">
    <property type="protein sequence ID" value="VDN13572.1"/>
    <property type="molecule type" value="Genomic_DNA"/>
</dbReference>
<dbReference type="InterPro" id="IPR011990">
    <property type="entry name" value="TPR-like_helical_dom_sf"/>
</dbReference>
<gene>
    <name evidence="8" type="ORF">DILT_LOCUS9403</name>
</gene>
<evidence type="ECO:0000313" key="9">
    <source>
        <dbReference type="Proteomes" id="UP000281553"/>
    </source>
</evidence>
<evidence type="ECO:0000256" key="5">
    <source>
        <dbReference type="ARBA" id="ARBA00023273"/>
    </source>
</evidence>
<dbReference type="InterPro" id="IPR056155">
    <property type="entry name" value="Beta-prop_IFT140_2nd"/>
</dbReference>
<name>A0A3P7NZB9_DIBLA</name>
<dbReference type="InterPro" id="IPR056168">
    <property type="entry name" value="TPR_IF140/IFT172/WDR19"/>
</dbReference>
<evidence type="ECO:0000256" key="4">
    <source>
        <dbReference type="ARBA" id="ARBA00023069"/>
    </source>
</evidence>
<dbReference type="Pfam" id="PF24762">
    <property type="entry name" value="TPR_IF140-IFT172"/>
    <property type="match status" value="1"/>
</dbReference>
<keyword evidence="3" id="KW-0677">Repeat</keyword>
<evidence type="ECO:0000256" key="1">
    <source>
        <dbReference type="ARBA" id="ARBA00004138"/>
    </source>
</evidence>
<dbReference type="PANTHER" id="PTHR15722:SF7">
    <property type="entry name" value="INTRAFLAGELLAR TRANSPORT PROTEIN 140 HOMOLOG"/>
    <property type="match status" value="1"/>
</dbReference>
<feature type="domain" description="IF140/IFT172/WDR19 TPR" evidence="7">
    <location>
        <begin position="58"/>
        <end position="195"/>
    </location>
</feature>
<dbReference type="AlphaFoldDB" id="A0A3P7NZB9"/>
<keyword evidence="4" id="KW-0969">Cilium</keyword>
<comment type="subcellular location">
    <subcellularLocation>
        <location evidence="1">Cell projection</location>
        <location evidence="1">Cilium</location>
    </subcellularLocation>
</comment>
<dbReference type="PANTHER" id="PTHR15722">
    <property type="entry name" value="IFT140/172-RELATED"/>
    <property type="match status" value="1"/>
</dbReference>
<dbReference type="Proteomes" id="UP000281553">
    <property type="component" value="Unassembled WGS sequence"/>
</dbReference>
<reference evidence="8 9" key="1">
    <citation type="submission" date="2018-11" db="EMBL/GenBank/DDBJ databases">
        <authorList>
            <consortium name="Pathogen Informatics"/>
        </authorList>
    </citation>
    <scope>NUCLEOTIDE SEQUENCE [LARGE SCALE GENOMIC DNA]</scope>
</reference>
<dbReference type="GO" id="GO:0030991">
    <property type="term" value="C:intraciliary transport particle A"/>
    <property type="evidence" value="ECO:0007669"/>
    <property type="project" value="TreeGrafter"/>
</dbReference>
<dbReference type="GO" id="GO:0036064">
    <property type="term" value="C:ciliary basal body"/>
    <property type="evidence" value="ECO:0007669"/>
    <property type="project" value="TreeGrafter"/>
</dbReference>
<organism evidence="8 9">
    <name type="scientific">Dibothriocephalus latus</name>
    <name type="common">Fish tapeworm</name>
    <name type="synonym">Diphyllobothrium latum</name>
    <dbReference type="NCBI Taxonomy" id="60516"/>
    <lineage>
        <taxon>Eukaryota</taxon>
        <taxon>Metazoa</taxon>
        <taxon>Spiralia</taxon>
        <taxon>Lophotrochozoa</taxon>
        <taxon>Platyhelminthes</taxon>
        <taxon>Cestoda</taxon>
        <taxon>Eucestoda</taxon>
        <taxon>Diphyllobothriidea</taxon>
        <taxon>Diphyllobothriidae</taxon>
        <taxon>Dibothriocephalus</taxon>
    </lineage>
</organism>
<evidence type="ECO:0000313" key="8">
    <source>
        <dbReference type="EMBL" id="VDN13572.1"/>
    </source>
</evidence>
<keyword evidence="2" id="KW-0853">WD repeat</keyword>